<dbReference type="SUPFAM" id="SSF50630">
    <property type="entry name" value="Acid proteases"/>
    <property type="match status" value="1"/>
</dbReference>
<comment type="caution">
    <text evidence="4">The sequence shown here is derived from an EMBL/GenBank/DDBJ whole genome shotgun (WGS) entry which is preliminary data.</text>
</comment>
<dbReference type="AlphaFoldDB" id="A0A2G8SQZ6"/>
<keyword evidence="2" id="KW-1133">Transmembrane helix</keyword>
<dbReference type="InterPro" id="IPR021109">
    <property type="entry name" value="Peptidase_aspartic_dom_sf"/>
</dbReference>
<evidence type="ECO:0000313" key="4">
    <source>
        <dbReference type="EMBL" id="PIL36008.1"/>
    </source>
</evidence>
<proteinExistence type="predicted"/>
<keyword evidence="5" id="KW-1185">Reference proteome</keyword>
<protein>
    <recommendedName>
        <fullName evidence="6">Peptidase A1 domain-containing protein</fullName>
    </recommendedName>
</protein>
<evidence type="ECO:0000256" key="3">
    <source>
        <dbReference type="SAM" id="SignalP"/>
    </source>
</evidence>
<dbReference type="EMBL" id="AYKW01000002">
    <property type="protein sequence ID" value="PIL36008.1"/>
    <property type="molecule type" value="Genomic_DNA"/>
</dbReference>
<evidence type="ECO:0000313" key="5">
    <source>
        <dbReference type="Proteomes" id="UP000230002"/>
    </source>
</evidence>
<dbReference type="Gene3D" id="2.40.70.10">
    <property type="entry name" value="Acid Proteases"/>
    <property type="match status" value="1"/>
</dbReference>
<gene>
    <name evidence="4" type="ORF">GSI_01668</name>
</gene>
<evidence type="ECO:0008006" key="6">
    <source>
        <dbReference type="Google" id="ProtNLM"/>
    </source>
</evidence>
<organism evidence="4 5">
    <name type="scientific">Ganoderma sinense ZZ0214-1</name>
    <dbReference type="NCBI Taxonomy" id="1077348"/>
    <lineage>
        <taxon>Eukaryota</taxon>
        <taxon>Fungi</taxon>
        <taxon>Dikarya</taxon>
        <taxon>Basidiomycota</taxon>
        <taxon>Agaricomycotina</taxon>
        <taxon>Agaricomycetes</taxon>
        <taxon>Polyporales</taxon>
        <taxon>Polyporaceae</taxon>
        <taxon>Ganoderma</taxon>
    </lineage>
</organism>
<evidence type="ECO:0000256" key="1">
    <source>
        <dbReference type="SAM" id="MobiDB-lite"/>
    </source>
</evidence>
<sequence>MFSSFRALQGLLVLASVCSPVLSFPTTTPARLSARALSKRNIGDYIDNLIYLDANKTSIYSAISINDQTYAAALDNHWSGLLVYGDNFNGSTASLHNITVEGVTIDVEDGRETIGLLEEDVTLEFFHVPQWPGHLPRMSYNGIESAYWGIDINNPMSPIFTYFDAKWPWDYTKWFYDIVIFYDWLSDESKVGIDFAGIIVAGQTVDWTKVLDITQEQANSYGLPNLDGINSQNEIWLNADGTFYLDNTVWLNGQQTVINSSVPQTPSDKYVGDIYTDTRWSTYPDDVVNGLYNITGAKYFPDSTFGYYQIPCDSKVSFEFAINGTKYQVAEDALIAKNPWGDQCIGSIFTKGQAVAAVPEFDVKIGFQLLSSFYFRAGVNQTTDQPYYKLLALPEPTWEGYTSYGYPGQTSTAAQSAPSNVASASSSATSNASTLTLSPISAPSSSSVSTYTSNGAATVTPSPSAAYTSSAAGSSGTPATQIAGNLADTDGSSSSSEDFWRHRAQLFEILLIVFASLFGLAVLGGVAMCVFGNRGQKGRPSAYRSIHDTETSGTHAPLYGAEGGQSRYADPYHDKE</sequence>
<evidence type="ECO:0000256" key="2">
    <source>
        <dbReference type="SAM" id="Phobius"/>
    </source>
</evidence>
<dbReference type="OrthoDB" id="2791547at2759"/>
<reference evidence="4 5" key="1">
    <citation type="journal article" date="2015" name="Sci. Rep.">
        <title>Chromosome-level genome map provides insights into diverse defense mechanisms in the medicinal fungus Ganoderma sinense.</title>
        <authorList>
            <person name="Zhu Y."/>
            <person name="Xu J."/>
            <person name="Sun C."/>
            <person name="Zhou S."/>
            <person name="Xu H."/>
            <person name="Nelson D.R."/>
            <person name="Qian J."/>
            <person name="Song J."/>
            <person name="Luo H."/>
            <person name="Xiang L."/>
            <person name="Li Y."/>
            <person name="Xu Z."/>
            <person name="Ji A."/>
            <person name="Wang L."/>
            <person name="Lu S."/>
            <person name="Hayward A."/>
            <person name="Sun W."/>
            <person name="Li X."/>
            <person name="Schwartz D.C."/>
            <person name="Wang Y."/>
            <person name="Chen S."/>
        </authorList>
    </citation>
    <scope>NUCLEOTIDE SEQUENCE [LARGE SCALE GENOMIC DNA]</scope>
    <source>
        <strain evidence="4 5">ZZ0214-1</strain>
    </source>
</reference>
<dbReference type="Proteomes" id="UP000230002">
    <property type="component" value="Unassembled WGS sequence"/>
</dbReference>
<accession>A0A2G8SQZ6</accession>
<name>A0A2G8SQZ6_9APHY</name>
<keyword evidence="3" id="KW-0732">Signal</keyword>
<keyword evidence="2" id="KW-0812">Transmembrane</keyword>
<feature type="signal peptide" evidence="3">
    <location>
        <begin position="1"/>
        <end position="23"/>
    </location>
</feature>
<keyword evidence="2" id="KW-0472">Membrane</keyword>
<feature type="region of interest" description="Disordered" evidence="1">
    <location>
        <begin position="540"/>
        <end position="576"/>
    </location>
</feature>
<feature type="chain" id="PRO_5013641201" description="Peptidase A1 domain-containing protein" evidence="3">
    <location>
        <begin position="24"/>
        <end position="576"/>
    </location>
</feature>
<feature type="transmembrane region" description="Helical" evidence="2">
    <location>
        <begin position="509"/>
        <end position="531"/>
    </location>
</feature>
<dbReference type="STRING" id="1077348.A0A2G8SQZ6"/>